<dbReference type="PANTHER" id="PTHR43365">
    <property type="entry name" value="BLR7806 PROTEIN"/>
    <property type="match status" value="1"/>
</dbReference>
<evidence type="ECO:0000259" key="5">
    <source>
        <dbReference type="Pfam" id="PF00108"/>
    </source>
</evidence>
<dbReference type="InterPro" id="IPR002155">
    <property type="entry name" value="Thiolase"/>
</dbReference>
<feature type="domain" description="Thiolase N-terminal" evidence="5">
    <location>
        <begin position="6"/>
        <end position="262"/>
    </location>
</feature>
<comment type="caution">
    <text evidence="7">The sequence shown here is derived from an EMBL/GenBank/DDBJ whole genome shotgun (WGS) entry which is preliminary data.</text>
</comment>
<feature type="domain" description="Thiolase C-terminal" evidence="6">
    <location>
        <begin position="271"/>
        <end position="392"/>
    </location>
</feature>
<dbReference type="CDD" id="cd00751">
    <property type="entry name" value="thiolase"/>
    <property type="match status" value="1"/>
</dbReference>
<protein>
    <submittedName>
        <fullName evidence="7">Thiolase family protein</fullName>
    </submittedName>
</protein>
<name>A0ABP6P7B0_9ACTN</name>
<dbReference type="RefSeq" id="WP_344688323.1">
    <property type="nucleotide sequence ID" value="NZ_BAAAVV010000003.1"/>
</dbReference>
<keyword evidence="8" id="KW-1185">Reference proteome</keyword>
<evidence type="ECO:0000313" key="7">
    <source>
        <dbReference type="EMBL" id="GAA3165068.1"/>
    </source>
</evidence>
<dbReference type="PANTHER" id="PTHR43365:SF1">
    <property type="entry name" value="ACETYL-COA C-ACYLTRANSFERASE"/>
    <property type="match status" value="1"/>
</dbReference>
<organism evidence="7 8">
    <name type="scientific">Blastococcus jejuensis</name>
    <dbReference type="NCBI Taxonomy" id="351224"/>
    <lineage>
        <taxon>Bacteria</taxon>
        <taxon>Bacillati</taxon>
        <taxon>Actinomycetota</taxon>
        <taxon>Actinomycetes</taxon>
        <taxon>Geodermatophilales</taxon>
        <taxon>Geodermatophilaceae</taxon>
        <taxon>Blastococcus</taxon>
    </lineage>
</organism>
<sequence length="393" mass="40654">MDGTALVVDAIRTPVCRGRPDGALQGVHPVDLLAGVLESLVTRLGVDPGEVDDVVAGCGIPAREQAGNIARHAVLAAGWPASVPGMTVDRKCGSAQQALHLAAQAVASGAQDVVVACGVEMMGTVPMRADRQGADAQGPRLRARWPEGLVHQGISAELIAAKWGLTREDCDHFAARSQQRAAATRAAGLLERQIVPVATERGTVAADEGIREGTTPEGLARLRPAFLDEATAARFPEIRWVVTAGSSSQVSDGAAAALVVSERGARRLGLEPRARVVAGTVVGDDPIMMLTGPIPATGKVLARAGLQLADLDAIEVNEAFASVVLAWQAEYGADPELLNAWGGAIAYGHPVGASGGRLLATLLDVLDHRDGRYGLVTMCEGGGMANATVLERL</sequence>
<keyword evidence="3 4" id="KW-0012">Acyltransferase</keyword>
<dbReference type="InterPro" id="IPR016039">
    <property type="entry name" value="Thiolase-like"/>
</dbReference>
<dbReference type="Proteomes" id="UP001499924">
    <property type="component" value="Unassembled WGS sequence"/>
</dbReference>
<proteinExistence type="inferred from homology"/>
<dbReference type="InterPro" id="IPR020616">
    <property type="entry name" value="Thiolase_N"/>
</dbReference>
<dbReference type="SUPFAM" id="SSF53901">
    <property type="entry name" value="Thiolase-like"/>
    <property type="match status" value="2"/>
</dbReference>
<dbReference type="EMBL" id="BAAAVV010000003">
    <property type="protein sequence ID" value="GAA3165068.1"/>
    <property type="molecule type" value="Genomic_DNA"/>
</dbReference>
<dbReference type="PROSITE" id="PS00099">
    <property type="entry name" value="THIOLASE_3"/>
    <property type="match status" value="1"/>
</dbReference>
<reference evidence="8" key="1">
    <citation type="journal article" date="2019" name="Int. J. Syst. Evol. Microbiol.">
        <title>The Global Catalogue of Microorganisms (GCM) 10K type strain sequencing project: providing services to taxonomists for standard genome sequencing and annotation.</title>
        <authorList>
            <consortium name="The Broad Institute Genomics Platform"/>
            <consortium name="The Broad Institute Genome Sequencing Center for Infectious Disease"/>
            <person name="Wu L."/>
            <person name="Ma J."/>
        </authorList>
    </citation>
    <scope>NUCLEOTIDE SEQUENCE [LARGE SCALE GENOMIC DNA]</scope>
    <source>
        <strain evidence="8">JCM 15614</strain>
    </source>
</reference>
<dbReference type="InterPro" id="IPR020613">
    <property type="entry name" value="Thiolase_CS"/>
</dbReference>
<dbReference type="PROSITE" id="PS00737">
    <property type="entry name" value="THIOLASE_2"/>
    <property type="match status" value="1"/>
</dbReference>
<dbReference type="NCBIfam" id="TIGR01930">
    <property type="entry name" value="AcCoA-C-Actrans"/>
    <property type="match status" value="1"/>
</dbReference>
<accession>A0ABP6P7B0</accession>
<evidence type="ECO:0000313" key="8">
    <source>
        <dbReference type="Proteomes" id="UP001499924"/>
    </source>
</evidence>
<dbReference type="InterPro" id="IPR020610">
    <property type="entry name" value="Thiolase_AS"/>
</dbReference>
<dbReference type="Pfam" id="PF00108">
    <property type="entry name" value="Thiolase_N"/>
    <property type="match status" value="1"/>
</dbReference>
<dbReference type="PIRSF" id="PIRSF000429">
    <property type="entry name" value="Ac-CoA_Ac_transf"/>
    <property type="match status" value="1"/>
</dbReference>
<evidence type="ECO:0000256" key="3">
    <source>
        <dbReference type="ARBA" id="ARBA00023315"/>
    </source>
</evidence>
<evidence type="ECO:0000256" key="4">
    <source>
        <dbReference type="RuleBase" id="RU003557"/>
    </source>
</evidence>
<evidence type="ECO:0000259" key="6">
    <source>
        <dbReference type="Pfam" id="PF02803"/>
    </source>
</evidence>
<dbReference type="Gene3D" id="3.40.47.10">
    <property type="match status" value="2"/>
</dbReference>
<gene>
    <name evidence="7" type="ORF">GCM10010531_16860</name>
</gene>
<dbReference type="InterPro" id="IPR020617">
    <property type="entry name" value="Thiolase_C"/>
</dbReference>
<comment type="similarity">
    <text evidence="1 4">Belongs to the thiolase-like superfamily. Thiolase family.</text>
</comment>
<evidence type="ECO:0000256" key="1">
    <source>
        <dbReference type="ARBA" id="ARBA00010982"/>
    </source>
</evidence>
<dbReference type="Pfam" id="PF02803">
    <property type="entry name" value="Thiolase_C"/>
    <property type="match status" value="1"/>
</dbReference>
<evidence type="ECO:0000256" key="2">
    <source>
        <dbReference type="ARBA" id="ARBA00022679"/>
    </source>
</evidence>
<keyword evidence="2 4" id="KW-0808">Transferase</keyword>